<keyword evidence="3" id="KW-1185">Reference proteome</keyword>
<name>A0A8H6FFF1_9LECA</name>
<dbReference type="Proteomes" id="UP000593566">
    <property type="component" value="Unassembled WGS sequence"/>
</dbReference>
<dbReference type="GeneID" id="59337407"/>
<accession>A0A8H6FFF1</accession>
<evidence type="ECO:0000313" key="2">
    <source>
        <dbReference type="EMBL" id="KAF6226146.1"/>
    </source>
</evidence>
<proteinExistence type="predicted"/>
<organism evidence="2 3">
    <name type="scientific">Letharia lupina</name>
    <dbReference type="NCBI Taxonomy" id="560253"/>
    <lineage>
        <taxon>Eukaryota</taxon>
        <taxon>Fungi</taxon>
        <taxon>Dikarya</taxon>
        <taxon>Ascomycota</taxon>
        <taxon>Pezizomycotina</taxon>
        <taxon>Lecanoromycetes</taxon>
        <taxon>OSLEUM clade</taxon>
        <taxon>Lecanoromycetidae</taxon>
        <taxon>Lecanorales</taxon>
        <taxon>Lecanorineae</taxon>
        <taxon>Parmeliaceae</taxon>
        <taxon>Letharia</taxon>
    </lineage>
</organism>
<sequence>MSASEKKHRIKHESRSQPQDGHVGAKEFEHAIEGQRSGNATEASPNKCLWKDCRLSPPMERYLDEPGPLYCKIHQQKDRYKDPENTEAKTCNATETLEDTLESS</sequence>
<dbReference type="EMBL" id="JACCJB010000006">
    <property type="protein sequence ID" value="KAF6226146.1"/>
    <property type="molecule type" value="Genomic_DNA"/>
</dbReference>
<feature type="region of interest" description="Disordered" evidence="1">
    <location>
        <begin position="1"/>
        <end position="45"/>
    </location>
</feature>
<gene>
    <name evidence="2" type="ORF">HO133_009012</name>
</gene>
<comment type="caution">
    <text evidence="2">The sequence shown here is derived from an EMBL/GenBank/DDBJ whole genome shotgun (WGS) entry which is preliminary data.</text>
</comment>
<feature type="compositionally biased region" description="Basic residues" evidence="1">
    <location>
        <begin position="1"/>
        <end position="12"/>
    </location>
</feature>
<reference evidence="2 3" key="1">
    <citation type="journal article" date="2020" name="Genomics">
        <title>Complete, high-quality genomes from long-read metagenomic sequencing of two wolf lichen thalli reveals enigmatic genome architecture.</title>
        <authorList>
            <person name="McKenzie S.K."/>
            <person name="Walston R.F."/>
            <person name="Allen J.L."/>
        </authorList>
    </citation>
    <scope>NUCLEOTIDE SEQUENCE [LARGE SCALE GENOMIC DNA]</scope>
    <source>
        <strain evidence="2">WasteWater1</strain>
    </source>
</reference>
<dbReference type="RefSeq" id="XP_037154699.1">
    <property type="nucleotide sequence ID" value="XM_037299873.1"/>
</dbReference>
<feature type="compositionally biased region" description="Basic and acidic residues" evidence="1">
    <location>
        <begin position="23"/>
        <end position="33"/>
    </location>
</feature>
<feature type="compositionally biased region" description="Basic and acidic residues" evidence="1">
    <location>
        <begin position="78"/>
        <end position="87"/>
    </location>
</feature>
<feature type="region of interest" description="Disordered" evidence="1">
    <location>
        <begin position="78"/>
        <end position="104"/>
    </location>
</feature>
<evidence type="ECO:0000256" key="1">
    <source>
        <dbReference type="SAM" id="MobiDB-lite"/>
    </source>
</evidence>
<evidence type="ECO:0000313" key="3">
    <source>
        <dbReference type="Proteomes" id="UP000593566"/>
    </source>
</evidence>
<dbReference type="AlphaFoldDB" id="A0A8H6FFF1"/>
<protein>
    <submittedName>
        <fullName evidence="2">Uncharacterized protein</fullName>
    </submittedName>
</protein>